<keyword evidence="3" id="KW-1185">Reference proteome</keyword>
<sequence>MNNYVNPLQLSFENTDEVTSDTISPIKPKGCYNHAMKTEMIESNNLAPMITKQTITNYREFRKKEKQQSCKRLQNRVKRQLGIKGGEISVYTIASKKSLIHKHTSTRTHNKGKQARKKAQIEV</sequence>
<evidence type="ECO:0000256" key="1">
    <source>
        <dbReference type="SAM" id="MobiDB-lite"/>
    </source>
</evidence>
<name>A0AAV1VX82_LUPLU</name>
<evidence type="ECO:0000313" key="2">
    <source>
        <dbReference type="EMBL" id="CAL0301655.1"/>
    </source>
</evidence>
<protein>
    <submittedName>
        <fullName evidence="2">Uncharacterized protein</fullName>
    </submittedName>
</protein>
<dbReference type="Proteomes" id="UP001497480">
    <property type="component" value="Unassembled WGS sequence"/>
</dbReference>
<feature type="region of interest" description="Disordered" evidence="1">
    <location>
        <begin position="100"/>
        <end position="123"/>
    </location>
</feature>
<evidence type="ECO:0000313" key="3">
    <source>
        <dbReference type="Proteomes" id="UP001497480"/>
    </source>
</evidence>
<comment type="caution">
    <text evidence="2">The sequence shown here is derived from an EMBL/GenBank/DDBJ whole genome shotgun (WGS) entry which is preliminary data.</text>
</comment>
<dbReference type="AlphaFoldDB" id="A0AAV1VX82"/>
<organism evidence="2 3">
    <name type="scientific">Lupinus luteus</name>
    <name type="common">European yellow lupine</name>
    <dbReference type="NCBI Taxonomy" id="3873"/>
    <lineage>
        <taxon>Eukaryota</taxon>
        <taxon>Viridiplantae</taxon>
        <taxon>Streptophyta</taxon>
        <taxon>Embryophyta</taxon>
        <taxon>Tracheophyta</taxon>
        <taxon>Spermatophyta</taxon>
        <taxon>Magnoliopsida</taxon>
        <taxon>eudicotyledons</taxon>
        <taxon>Gunneridae</taxon>
        <taxon>Pentapetalae</taxon>
        <taxon>rosids</taxon>
        <taxon>fabids</taxon>
        <taxon>Fabales</taxon>
        <taxon>Fabaceae</taxon>
        <taxon>Papilionoideae</taxon>
        <taxon>50 kb inversion clade</taxon>
        <taxon>genistoids sensu lato</taxon>
        <taxon>core genistoids</taxon>
        <taxon>Genisteae</taxon>
        <taxon>Lupinus</taxon>
    </lineage>
</organism>
<reference evidence="2 3" key="1">
    <citation type="submission" date="2024-03" db="EMBL/GenBank/DDBJ databases">
        <authorList>
            <person name="Martinez-Hernandez J."/>
        </authorList>
    </citation>
    <scope>NUCLEOTIDE SEQUENCE [LARGE SCALE GENOMIC DNA]</scope>
</reference>
<proteinExistence type="predicted"/>
<gene>
    <name evidence="2" type="ORF">LLUT_LOCUS2715</name>
</gene>
<dbReference type="EMBL" id="CAXHTB010000002">
    <property type="protein sequence ID" value="CAL0301655.1"/>
    <property type="molecule type" value="Genomic_DNA"/>
</dbReference>
<accession>A0AAV1VX82</accession>